<evidence type="ECO:0000313" key="1">
    <source>
        <dbReference type="EMBL" id="QUN34447.1"/>
    </source>
</evidence>
<name>A0AB74VDG4_CLOBE</name>
<accession>A0AB74VDG4</accession>
<dbReference type="GeneID" id="66347131"/>
<protein>
    <submittedName>
        <fullName evidence="1">Uncharacterized protein</fullName>
    </submittedName>
</protein>
<dbReference type="Proteomes" id="UP000679373">
    <property type="component" value="Chromosome"/>
</dbReference>
<dbReference type="RefSeq" id="WP_077868607.1">
    <property type="nucleotide sequence ID" value="NZ_BKAK01000058.1"/>
</dbReference>
<organism evidence="1 2">
    <name type="scientific">Clostridium beijerinckii</name>
    <name type="common">Clostridium MP</name>
    <dbReference type="NCBI Taxonomy" id="1520"/>
    <lineage>
        <taxon>Bacteria</taxon>
        <taxon>Bacillati</taxon>
        <taxon>Bacillota</taxon>
        <taxon>Clostridia</taxon>
        <taxon>Eubacteriales</taxon>
        <taxon>Clostridiaceae</taxon>
        <taxon>Clostridium</taxon>
    </lineage>
</organism>
<evidence type="ECO:0000313" key="2">
    <source>
        <dbReference type="Proteomes" id="UP000679373"/>
    </source>
</evidence>
<sequence>MLEIETQFGCFAHFKDLLLFMQEEHLQEMKIMELRYCFSEIFGKGIYTLKQIKEIVEGD</sequence>
<reference evidence="1" key="1">
    <citation type="submission" date="2021-04" db="EMBL/GenBank/DDBJ databases">
        <title>Complete genome sequence of the type strain Clostridium beijerinckii NRRL B-598.</title>
        <authorList>
            <person name="Sedlar K."/>
            <person name="Branska B."/>
            <person name="Bezdicek M."/>
            <person name="Nykrynova M."/>
            <person name="Lengerova M."/>
            <person name="Skutkova H."/>
            <person name="Patakova P."/>
        </authorList>
    </citation>
    <scope>NUCLEOTIDE SEQUENCE</scope>
    <source>
        <strain evidence="1">DSM 791</strain>
    </source>
</reference>
<proteinExistence type="predicted"/>
<dbReference type="EMBL" id="CP073653">
    <property type="protein sequence ID" value="QUN34447.1"/>
    <property type="molecule type" value="Genomic_DNA"/>
</dbReference>
<keyword evidence="2" id="KW-1185">Reference proteome</keyword>
<dbReference type="AlphaFoldDB" id="A0AB74VDG4"/>
<gene>
    <name evidence="1" type="ORF">KEC93_21370</name>
</gene>